<dbReference type="Pfam" id="PF01799">
    <property type="entry name" value="Fer2_2"/>
    <property type="match status" value="1"/>
</dbReference>
<evidence type="ECO:0000313" key="7">
    <source>
        <dbReference type="EMBL" id="TFW31029.1"/>
    </source>
</evidence>
<dbReference type="AlphaFoldDB" id="A0A4Y9SX44"/>
<proteinExistence type="predicted"/>
<reference evidence="7 8" key="1">
    <citation type="submission" date="2019-03" db="EMBL/GenBank/DDBJ databases">
        <title>Draft genome of Massilia hortus sp. nov., a novel bacterial species of the Oxalobacteraceae family.</title>
        <authorList>
            <person name="Peta V."/>
            <person name="Raths R."/>
            <person name="Bucking H."/>
        </authorList>
    </citation>
    <scope>NUCLEOTIDE SEQUENCE [LARGE SCALE GENOMIC DNA]</scope>
    <source>
        <strain evidence="7 8">ONC3</strain>
    </source>
</reference>
<evidence type="ECO:0000259" key="6">
    <source>
        <dbReference type="PROSITE" id="PS51085"/>
    </source>
</evidence>
<dbReference type="Gene3D" id="1.10.150.120">
    <property type="entry name" value="[2Fe-2S]-binding domain"/>
    <property type="match status" value="1"/>
</dbReference>
<dbReference type="Pfam" id="PF00111">
    <property type="entry name" value="Fer2"/>
    <property type="match status" value="1"/>
</dbReference>
<sequence length="163" mass="17403">MSTYNLDVNGHMHTVRTEPDTPLLYVLRNDLQLNGAKFGCGLAQCGACTVMLGKEAVLSCVLPVSQVGQDPVRTVEGLGSAAAPGVLQRAFIEEQAAQCGYCIAGMIMRAQALLESNPSPSDADIRHNLAINLCRCGTHMRIVRAVQRAAEAMRRAPKAGLRA</sequence>
<dbReference type="InterPro" id="IPR006058">
    <property type="entry name" value="2Fe2S_fd_BS"/>
</dbReference>
<evidence type="ECO:0000256" key="5">
    <source>
        <dbReference type="ARBA" id="ARBA00023014"/>
    </source>
</evidence>
<evidence type="ECO:0000256" key="3">
    <source>
        <dbReference type="ARBA" id="ARBA00023002"/>
    </source>
</evidence>
<keyword evidence="8" id="KW-1185">Reference proteome</keyword>
<dbReference type="GO" id="GO:0016491">
    <property type="term" value="F:oxidoreductase activity"/>
    <property type="evidence" value="ECO:0007669"/>
    <property type="project" value="UniProtKB-KW"/>
</dbReference>
<dbReference type="PANTHER" id="PTHR44379">
    <property type="entry name" value="OXIDOREDUCTASE WITH IRON-SULFUR SUBUNIT"/>
    <property type="match status" value="1"/>
</dbReference>
<dbReference type="InterPro" id="IPR001041">
    <property type="entry name" value="2Fe-2S_ferredoxin-type"/>
</dbReference>
<protein>
    <submittedName>
        <fullName evidence="7">(2Fe-2S)-binding protein</fullName>
    </submittedName>
</protein>
<dbReference type="PROSITE" id="PS51085">
    <property type="entry name" value="2FE2S_FER_2"/>
    <property type="match status" value="1"/>
</dbReference>
<keyword evidence="2" id="KW-0479">Metal-binding</keyword>
<evidence type="ECO:0000256" key="2">
    <source>
        <dbReference type="ARBA" id="ARBA00022723"/>
    </source>
</evidence>
<dbReference type="InterPro" id="IPR012675">
    <property type="entry name" value="Beta-grasp_dom_sf"/>
</dbReference>
<evidence type="ECO:0000256" key="4">
    <source>
        <dbReference type="ARBA" id="ARBA00023004"/>
    </source>
</evidence>
<dbReference type="GO" id="GO:0046872">
    <property type="term" value="F:metal ion binding"/>
    <property type="evidence" value="ECO:0007669"/>
    <property type="project" value="UniProtKB-KW"/>
</dbReference>
<name>A0A4Y9SX44_9BURK</name>
<keyword evidence="5" id="KW-0411">Iron-sulfur</keyword>
<evidence type="ECO:0000313" key="8">
    <source>
        <dbReference type="Proteomes" id="UP000297258"/>
    </source>
</evidence>
<dbReference type="InterPro" id="IPR051452">
    <property type="entry name" value="Diverse_Oxidoreductases"/>
</dbReference>
<keyword evidence="4" id="KW-0408">Iron</keyword>
<dbReference type="Gene3D" id="3.10.20.30">
    <property type="match status" value="1"/>
</dbReference>
<accession>A0A4Y9SX44</accession>
<dbReference type="OrthoDB" id="9179439at2"/>
<dbReference type="Proteomes" id="UP000297258">
    <property type="component" value="Unassembled WGS sequence"/>
</dbReference>
<dbReference type="RefSeq" id="WP_135190559.1">
    <property type="nucleotide sequence ID" value="NZ_SPUM01000102.1"/>
</dbReference>
<feature type="domain" description="2Fe-2S ferredoxin-type" evidence="6">
    <location>
        <begin position="2"/>
        <end position="78"/>
    </location>
</feature>
<dbReference type="PROSITE" id="PS00197">
    <property type="entry name" value="2FE2S_FER_1"/>
    <property type="match status" value="1"/>
</dbReference>
<dbReference type="SUPFAM" id="SSF47741">
    <property type="entry name" value="CO dehydrogenase ISP C-domain like"/>
    <property type="match status" value="1"/>
</dbReference>
<gene>
    <name evidence="7" type="ORF">E4O92_15100</name>
</gene>
<dbReference type="InterPro" id="IPR036010">
    <property type="entry name" value="2Fe-2S_ferredoxin-like_sf"/>
</dbReference>
<dbReference type="InterPro" id="IPR036884">
    <property type="entry name" value="2Fe-2S-bd_dom_sf"/>
</dbReference>
<dbReference type="GO" id="GO:0051537">
    <property type="term" value="F:2 iron, 2 sulfur cluster binding"/>
    <property type="evidence" value="ECO:0007669"/>
    <property type="project" value="UniProtKB-KW"/>
</dbReference>
<organism evidence="7 8">
    <name type="scientific">Massilia horti</name>
    <dbReference type="NCBI Taxonomy" id="2562153"/>
    <lineage>
        <taxon>Bacteria</taxon>
        <taxon>Pseudomonadati</taxon>
        <taxon>Pseudomonadota</taxon>
        <taxon>Betaproteobacteria</taxon>
        <taxon>Burkholderiales</taxon>
        <taxon>Oxalobacteraceae</taxon>
        <taxon>Telluria group</taxon>
        <taxon>Massilia</taxon>
    </lineage>
</organism>
<dbReference type="PANTHER" id="PTHR44379:SF6">
    <property type="entry name" value="BLR6046 PROTEIN"/>
    <property type="match status" value="1"/>
</dbReference>
<dbReference type="EMBL" id="SPUM01000102">
    <property type="protein sequence ID" value="TFW31029.1"/>
    <property type="molecule type" value="Genomic_DNA"/>
</dbReference>
<evidence type="ECO:0000256" key="1">
    <source>
        <dbReference type="ARBA" id="ARBA00022714"/>
    </source>
</evidence>
<keyword evidence="1" id="KW-0001">2Fe-2S</keyword>
<comment type="caution">
    <text evidence="7">The sequence shown here is derived from an EMBL/GenBank/DDBJ whole genome shotgun (WGS) entry which is preliminary data.</text>
</comment>
<dbReference type="InterPro" id="IPR002888">
    <property type="entry name" value="2Fe-2S-bd"/>
</dbReference>
<keyword evidence="3" id="KW-0560">Oxidoreductase</keyword>
<dbReference type="SUPFAM" id="SSF54292">
    <property type="entry name" value="2Fe-2S ferredoxin-like"/>
    <property type="match status" value="1"/>
</dbReference>